<feature type="domain" description="MOSC" evidence="2">
    <location>
        <begin position="122"/>
        <end position="288"/>
    </location>
</feature>
<evidence type="ECO:0000313" key="3">
    <source>
        <dbReference type="EnsemblProtists" id="EOD29297"/>
    </source>
</evidence>
<sequence>MPAVVSDLWRYAVKGLDRDSLDSVDLQPGAGFPADRRWALHFEDAEPFDPQQPARLQGAHGAGAEQVSKGGNSRWLHKSNFLCAFTAPELLGELETCFEGASDVLTVRRRSSGELLLRACLTAAADLARAEAWFSELHGRAVRVVQASGPHHFGNTPAGFSHDPSGCVIHLVNAATVASLSAAASLSSPPLHPARFRPNIVVSAAPEWSEFRWVGRRVRAGSAILEVLSRTVRCPAVNVDARHGSGKADIDVPALLSRHYPQHGPYLGVYLRVVRGGVLRVGDTIAVEPAPWVLALAAAAAAAVLAGVEVLLASHDLDESLPPLTGGAIDNGTLLRASTLLVLALLLHPLQRL</sequence>
<dbReference type="InterPro" id="IPR011037">
    <property type="entry name" value="Pyrv_Knase-like_insert_dom_sf"/>
</dbReference>
<dbReference type="OMA" id="FPGDRLY"/>
<dbReference type="STRING" id="2903.R1D2M2"/>
<dbReference type="InterPro" id="IPR005302">
    <property type="entry name" value="MoCF_Sase_C"/>
</dbReference>
<feature type="region of interest" description="Disordered" evidence="1">
    <location>
        <begin position="49"/>
        <end position="71"/>
    </location>
</feature>
<evidence type="ECO:0000313" key="4">
    <source>
        <dbReference type="Proteomes" id="UP000013827"/>
    </source>
</evidence>
<accession>A0A0D3K0L2</accession>
<dbReference type="PaxDb" id="2903-EOD29297"/>
<proteinExistence type="predicted"/>
<dbReference type="GO" id="GO:0003824">
    <property type="term" value="F:catalytic activity"/>
    <property type="evidence" value="ECO:0007669"/>
    <property type="project" value="InterPro"/>
</dbReference>
<name>A0A0D3K0L2_EMIH1</name>
<dbReference type="GeneID" id="19046646"/>
<dbReference type="HOGENOM" id="CLU_028286_4_0_1"/>
<dbReference type="GO" id="GO:0030151">
    <property type="term" value="F:molybdenum ion binding"/>
    <property type="evidence" value="ECO:0007669"/>
    <property type="project" value="InterPro"/>
</dbReference>
<dbReference type="RefSeq" id="XP_005781726.1">
    <property type="nucleotide sequence ID" value="XM_005781669.1"/>
</dbReference>
<evidence type="ECO:0000259" key="2">
    <source>
        <dbReference type="PROSITE" id="PS51340"/>
    </source>
</evidence>
<dbReference type="Proteomes" id="UP000013827">
    <property type="component" value="Unassembled WGS sequence"/>
</dbReference>
<reference evidence="3" key="2">
    <citation type="submission" date="2024-10" db="UniProtKB">
        <authorList>
            <consortium name="EnsemblProtists"/>
        </authorList>
    </citation>
    <scope>IDENTIFICATION</scope>
</reference>
<reference evidence="4" key="1">
    <citation type="journal article" date="2013" name="Nature">
        <title>Pan genome of the phytoplankton Emiliania underpins its global distribution.</title>
        <authorList>
            <person name="Read B.A."/>
            <person name="Kegel J."/>
            <person name="Klute M.J."/>
            <person name="Kuo A."/>
            <person name="Lefebvre S.C."/>
            <person name="Maumus F."/>
            <person name="Mayer C."/>
            <person name="Miller J."/>
            <person name="Monier A."/>
            <person name="Salamov A."/>
            <person name="Young J."/>
            <person name="Aguilar M."/>
            <person name="Claverie J.M."/>
            <person name="Frickenhaus S."/>
            <person name="Gonzalez K."/>
            <person name="Herman E.K."/>
            <person name="Lin Y.C."/>
            <person name="Napier J."/>
            <person name="Ogata H."/>
            <person name="Sarno A.F."/>
            <person name="Shmutz J."/>
            <person name="Schroeder D."/>
            <person name="de Vargas C."/>
            <person name="Verret F."/>
            <person name="von Dassow P."/>
            <person name="Valentin K."/>
            <person name="Van de Peer Y."/>
            <person name="Wheeler G."/>
            <person name="Dacks J.B."/>
            <person name="Delwiche C.F."/>
            <person name="Dyhrman S.T."/>
            <person name="Glockner G."/>
            <person name="John U."/>
            <person name="Richards T."/>
            <person name="Worden A.Z."/>
            <person name="Zhang X."/>
            <person name="Grigoriev I.V."/>
            <person name="Allen A.E."/>
            <person name="Bidle K."/>
            <person name="Borodovsky M."/>
            <person name="Bowler C."/>
            <person name="Brownlee C."/>
            <person name="Cock J.M."/>
            <person name="Elias M."/>
            <person name="Gladyshev V.N."/>
            <person name="Groth M."/>
            <person name="Guda C."/>
            <person name="Hadaegh A."/>
            <person name="Iglesias-Rodriguez M.D."/>
            <person name="Jenkins J."/>
            <person name="Jones B.M."/>
            <person name="Lawson T."/>
            <person name="Leese F."/>
            <person name="Lindquist E."/>
            <person name="Lobanov A."/>
            <person name="Lomsadze A."/>
            <person name="Malik S.B."/>
            <person name="Marsh M.E."/>
            <person name="Mackinder L."/>
            <person name="Mock T."/>
            <person name="Mueller-Roeber B."/>
            <person name="Pagarete A."/>
            <person name="Parker M."/>
            <person name="Probert I."/>
            <person name="Quesneville H."/>
            <person name="Raines C."/>
            <person name="Rensing S.A."/>
            <person name="Riano-Pachon D.M."/>
            <person name="Richier S."/>
            <person name="Rokitta S."/>
            <person name="Shiraiwa Y."/>
            <person name="Soanes D.M."/>
            <person name="van der Giezen M."/>
            <person name="Wahlund T.M."/>
            <person name="Williams B."/>
            <person name="Wilson W."/>
            <person name="Wolfe G."/>
            <person name="Wurch L.L."/>
        </authorList>
    </citation>
    <scope>NUCLEOTIDE SEQUENCE</scope>
</reference>
<dbReference type="PROSITE" id="PS51340">
    <property type="entry name" value="MOSC"/>
    <property type="match status" value="1"/>
</dbReference>
<protein>
    <recommendedName>
        <fullName evidence="2">MOSC domain-containing protein</fullName>
    </recommendedName>
</protein>
<organism evidence="3 4">
    <name type="scientific">Emiliania huxleyi (strain CCMP1516)</name>
    <dbReference type="NCBI Taxonomy" id="280463"/>
    <lineage>
        <taxon>Eukaryota</taxon>
        <taxon>Haptista</taxon>
        <taxon>Haptophyta</taxon>
        <taxon>Prymnesiophyceae</taxon>
        <taxon>Isochrysidales</taxon>
        <taxon>Noelaerhabdaceae</taxon>
        <taxon>Emiliania</taxon>
    </lineage>
</organism>
<dbReference type="Gene3D" id="2.40.33.20">
    <property type="entry name" value="PK beta-barrel domain-like"/>
    <property type="match status" value="1"/>
</dbReference>
<dbReference type="GO" id="GO:0030170">
    <property type="term" value="F:pyridoxal phosphate binding"/>
    <property type="evidence" value="ECO:0007669"/>
    <property type="project" value="InterPro"/>
</dbReference>
<dbReference type="AlphaFoldDB" id="A0A0D3K0L2"/>
<evidence type="ECO:0000256" key="1">
    <source>
        <dbReference type="SAM" id="MobiDB-lite"/>
    </source>
</evidence>
<dbReference type="KEGG" id="ehx:EMIHUDRAFT_203909"/>
<dbReference type="Pfam" id="PF03473">
    <property type="entry name" value="MOSC"/>
    <property type="match status" value="1"/>
</dbReference>
<dbReference type="EnsemblProtists" id="EOD29297">
    <property type="protein sequence ID" value="EOD29297"/>
    <property type="gene ID" value="EMIHUDRAFT_203909"/>
</dbReference>
<keyword evidence="4" id="KW-1185">Reference proteome</keyword>
<dbReference type="SUPFAM" id="SSF50800">
    <property type="entry name" value="PK beta-barrel domain-like"/>
    <property type="match status" value="1"/>
</dbReference>
<dbReference type="eggNOG" id="ENOG502S2CB">
    <property type="taxonomic scope" value="Eukaryota"/>
</dbReference>